<sequence length="78" mass="9056">MQADKTILQMKYARIVRLFADKTGLTYEDALGFFYDSDTYRLMSEGIADMHCLSDEYLAEEVEIEWEAEKDADAHSSY</sequence>
<organism evidence="1 2">
    <name type="scientific">Candidatus Bacteroides merdigallinarum</name>
    <dbReference type="NCBI Taxonomy" id="2838473"/>
    <lineage>
        <taxon>Bacteria</taxon>
        <taxon>Pseudomonadati</taxon>
        <taxon>Bacteroidota</taxon>
        <taxon>Bacteroidia</taxon>
        <taxon>Bacteroidales</taxon>
        <taxon>Bacteroidaceae</taxon>
        <taxon>Bacteroides</taxon>
    </lineage>
</organism>
<reference evidence="1" key="2">
    <citation type="submission" date="2021-04" db="EMBL/GenBank/DDBJ databases">
        <authorList>
            <person name="Gilroy R."/>
        </authorList>
    </citation>
    <scope>NUCLEOTIDE SEQUENCE</scope>
    <source>
        <strain evidence="1">ChiHjej9B8-1298</strain>
    </source>
</reference>
<evidence type="ECO:0000313" key="2">
    <source>
        <dbReference type="Proteomes" id="UP000824028"/>
    </source>
</evidence>
<proteinExistence type="predicted"/>
<gene>
    <name evidence="1" type="ORF">H9814_04275</name>
</gene>
<dbReference type="Proteomes" id="UP000824028">
    <property type="component" value="Unassembled WGS sequence"/>
</dbReference>
<dbReference type="EMBL" id="DXBX01000031">
    <property type="protein sequence ID" value="HIZ32752.1"/>
    <property type="molecule type" value="Genomic_DNA"/>
</dbReference>
<comment type="caution">
    <text evidence="1">The sequence shown here is derived from an EMBL/GenBank/DDBJ whole genome shotgun (WGS) entry which is preliminary data.</text>
</comment>
<accession>A0A9D2J1G2</accession>
<protein>
    <submittedName>
        <fullName evidence="1">DUF3791 domain-containing protein</fullName>
    </submittedName>
</protein>
<evidence type="ECO:0000313" key="1">
    <source>
        <dbReference type="EMBL" id="HIZ32752.1"/>
    </source>
</evidence>
<dbReference type="AlphaFoldDB" id="A0A9D2J1G2"/>
<name>A0A9D2J1G2_9BACE</name>
<reference evidence="1" key="1">
    <citation type="journal article" date="2021" name="PeerJ">
        <title>Extensive microbial diversity within the chicken gut microbiome revealed by metagenomics and culture.</title>
        <authorList>
            <person name="Gilroy R."/>
            <person name="Ravi A."/>
            <person name="Getino M."/>
            <person name="Pursley I."/>
            <person name="Horton D.L."/>
            <person name="Alikhan N.F."/>
            <person name="Baker D."/>
            <person name="Gharbi K."/>
            <person name="Hall N."/>
            <person name="Watson M."/>
            <person name="Adriaenssens E.M."/>
            <person name="Foster-Nyarko E."/>
            <person name="Jarju S."/>
            <person name="Secka A."/>
            <person name="Antonio M."/>
            <person name="Oren A."/>
            <person name="Chaudhuri R.R."/>
            <person name="La Ragione R."/>
            <person name="Hildebrand F."/>
            <person name="Pallen M.J."/>
        </authorList>
    </citation>
    <scope>NUCLEOTIDE SEQUENCE</scope>
    <source>
        <strain evidence="1">ChiHjej9B8-1298</strain>
    </source>
</reference>